<dbReference type="SUPFAM" id="SSF55797">
    <property type="entry name" value="PR-1-like"/>
    <property type="match status" value="1"/>
</dbReference>
<feature type="chain" id="PRO_5045759729" evidence="1">
    <location>
        <begin position="21"/>
        <end position="155"/>
    </location>
</feature>
<evidence type="ECO:0000256" key="1">
    <source>
        <dbReference type="SAM" id="SignalP"/>
    </source>
</evidence>
<dbReference type="EMBL" id="JANJOU010000019">
    <property type="protein sequence ID" value="MCR0984269.1"/>
    <property type="molecule type" value="Genomic_DNA"/>
</dbReference>
<accession>A0ABT1X843</accession>
<protein>
    <submittedName>
        <fullName evidence="3">CAP domain-containing protein</fullName>
    </submittedName>
</protein>
<evidence type="ECO:0000313" key="3">
    <source>
        <dbReference type="EMBL" id="MCR0984269.1"/>
    </source>
</evidence>
<feature type="domain" description="SCP" evidence="2">
    <location>
        <begin position="22"/>
        <end position="151"/>
    </location>
</feature>
<dbReference type="PANTHER" id="PTHR10334">
    <property type="entry name" value="CYSTEINE-RICH SECRETORY PROTEIN-RELATED"/>
    <property type="match status" value="1"/>
</dbReference>
<keyword evidence="4" id="KW-1185">Reference proteome</keyword>
<name>A0ABT1X843_9PROT</name>
<dbReference type="Pfam" id="PF00188">
    <property type="entry name" value="CAP"/>
    <property type="match status" value="1"/>
</dbReference>
<dbReference type="InterPro" id="IPR014044">
    <property type="entry name" value="CAP_dom"/>
</dbReference>
<proteinExistence type="predicted"/>
<evidence type="ECO:0000259" key="2">
    <source>
        <dbReference type="SMART" id="SM00198"/>
    </source>
</evidence>
<keyword evidence="1" id="KW-0732">Signal</keyword>
<feature type="signal peptide" evidence="1">
    <location>
        <begin position="1"/>
        <end position="20"/>
    </location>
</feature>
<dbReference type="PROSITE" id="PS01009">
    <property type="entry name" value="CRISP_1"/>
    <property type="match status" value="1"/>
</dbReference>
<dbReference type="Proteomes" id="UP001524642">
    <property type="component" value="Unassembled WGS sequence"/>
</dbReference>
<dbReference type="PRINTS" id="PR00838">
    <property type="entry name" value="V5ALLERGEN"/>
</dbReference>
<dbReference type="RefSeq" id="WP_257717923.1">
    <property type="nucleotide sequence ID" value="NZ_JANJOU010000019.1"/>
</dbReference>
<dbReference type="InterPro" id="IPR002413">
    <property type="entry name" value="V5_allergen-like"/>
</dbReference>
<dbReference type="InterPro" id="IPR001283">
    <property type="entry name" value="CRISP-related"/>
</dbReference>
<dbReference type="InterPro" id="IPR035940">
    <property type="entry name" value="CAP_sf"/>
</dbReference>
<dbReference type="PROSITE" id="PS01010">
    <property type="entry name" value="CRISP_2"/>
    <property type="match status" value="1"/>
</dbReference>
<comment type="caution">
    <text evidence="3">The sequence shown here is derived from an EMBL/GenBank/DDBJ whole genome shotgun (WGS) entry which is preliminary data.</text>
</comment>
<gene>
    <name evidence="3" type="ORF">NRP21_19610</name>
</gene>
<dbReference type="Gene3D" id="3.40.33.10">
    <property type="entry name" value="CAP"/>
    <property type="match status" value="1"/>
</dbReference>
<dbReference type="SMART" id="SM00198">
    <property type="entry name" value="SCP"/>
    <property type="match status" value="1"/>
</dbReference>
<sequence length="155" mass="16361">MRPTCLLPLLLAACATGAGPADLSSRLLAVHARERAAVGVPPLRWDPALAADADRWARNLARSGRLAHEPGINEGENLWSGTRGAFTPEQMAGAWVAERTAFRAGARDLARTGHYTQMVWRGTTAMGCALAAGAGQDVLVCRYSPPGNIAGRSPF</sequence>
<dbReference type="PRINTS" id="PR00837">
    <property type="entry name" value="V5TPXLIKE"/>
</dbReference>
<evidence type="ECO:0000313" key="4">
    <source>
        <dbReference type="Proteomes" id="UP001524642"/>
    </source>
</evidence>
<reference evidence="3 4" key="1">
    <citation type="submission" date="2022-06" db="EMBL/GenBank/DDBJ databases">
        <title>Roseomonas CN29.</title>
        <authorList>
            <person name="Cheng Y."/>
            <person name="He X."/>
        </authorList>
    </citation>
    <scope>NUCLEOTIDE SEQUENCE [LARGE SCALE GENOMIC DNA]</scope>
    <source>
        <strain evidence="3 4">CN29</strain>
    </source>
</reference>
<dbReference type="InterPro" id="IPR018244">
    <property type="entry name" value="Allrgn_V5/Tpx1_CS"/>
</dbReference>
<organism evidence="3 4">
    <name type="scientific">Roseomonas populi</name>
    <dbReference type="NCBI Taxonomy" id="3121582"/>
    <lineage>
        <taxon>Bacteria</taxon>
        <taxon>Pseudomonadati</taxon>
        <taxon>Pseudomonadota</taxon>
        <taxon>Alphaproteobacteria</taxon>
        <taxon>Acetobacterales</taxon>
        <taxon>Roseomonadaceae</taxon>
        <taxon>Roseomonas</taxon>
    </lineage>
</organism>